<evidence type="ECO:0000313" key="2">
    <source>
        <dbReference type="Proteomes" id="UP000308092"/>
    </source>
</evidence>
<reference evidence="1 2" key="1">
    <citation type="submission" date="2019-03" db="EMBL/GenBank/DDBJ databases">
        <title>The genome sequence of a newly discovered highly antifungal drug resistant Aspergillus species, Aspergillus tanneri NIH 1004.</title>
        <authorList>
            <person name="Mounaud S."/>
            <person name="Singh I."/>
            <person name="Joardar V."/>
            <person name="Pakala S."/>
            <person name="Pakala S."/>
            <person name="Venepally P."/>
            <person name="Hoover J."/>
            <person name="Nierman W."/>
            <person name="Chung J."/>
            <person name="Losada L."/>
        </authorList>
    </citation>
    <scope>NUCLEOTIDE SEQUENCE [LARGE SCALE GENOMIC DNA]</scope>
    <source>
        <strain evidence="1 2">NIH1004</strain>
    </source>
</reference>
<dbReference type="VEuPathDB" id="FungiDB:EYZ11_010017"/>
<accession>A0A4V3UNB3</accession>
<evidence type="ECO:0000313" key="1">
    <source>
        <dbReference type="EMBL" id="THC90514.1"/>
    </source>
</evidence>
<sequence>MSVTKGIYTDAGNVAKTRFLTGTLYVPDP</sequence>
<proteinExistence type="predicted"/>
<dbReference type="AlphaFoldDB" id="A0A4V3UNB3"/>
<gene>
    <name evidence="1" type="ORF">EYZ11_010017</name>
</gene>
<name>A0A4V3UNB3_9EURO</name>
<comment type="caution">
    <text evidence="1">The sequence shown here is derived from an EMBL/GenBank/DDBJ whole genome shotgun (WGS) entry which is preliminary data.</text>
</comment>
<dbReference type="EMBL" id="SOSA01000511">
    <property type="protein sequence ID" value="THC90514.1"/>
    <property type="molecule type" value="Genomic_DNA"/>
</dbReference>
<organism evidence="1 2">
    <name type="scientific">Aspergillus tanneri</name>
    <dbReference type="NCBI Taxonomy" id="1220188"/>
    <lineage>
        <taxon>Eukaryota</taxon>
        <taxon>Fungi</taxon>
        <taxon>Dikarya</taxon>
        <taxon>Ascomycota</taxon>
        <taxon>Pezizomycotina</taxon>
        <taxon>Eurotiomycetes</taxon>
        <taxon>Eurotiomycetidae</taxon>
        <taxon>Eurotiales</taxon>
        <taxon>Aspergillaceae</taxon>
        <taxon>Aspergillus</taxon>
        <taxon>Aspergillus subgen. Circumdati</taxon>
    </lineage>
</organism>
<dbReference type="Proteomes" id="UP000308092">
    <property type="component" value="Unassembled WGS sequence"/>
</dbReference>
<protein>
    <submittedName>
        <fullName evidence="1">Uncharacterized protein</fullName>
    </submittedName>
</protein>
<keyword evidence="2" id="KW-1185">Reference proteome</keyword>